<sequence>DIFTPDTSQRDDSKITVIVISRLVYRKGVDLLASLISILCLKYENLQFIIGGDGPKRIVIEEVIESYQLQDRVTLLGAIRHEHVRDVLVKGDIFLNCSLTEAFCMAIVEAASCGLQVVSTNVGGIPEVLPNEMIWLAEPNVDSLVTAFDKAVKDRENGLTVSPSDAHSFVKQCYQWTDIAKRTEAVYKSVTKDPIGNVKNTCEHFLKSGYVFGSVLIFIYGIELLLLRFFSWFDPVENIDLAPDIPSTVPVRVNVSKTHLSNKNGCGSVLNKVQRRIHRKHNKR</sequence>
<evidence type="ECO:0000256" key="2">
    <source>
        <dbReference type="SAM" id="Phobius"/>
    </source>
</evidence>
<keyword evidence="2" id="KW-0472">Membrane</keyword>
<keyword evidence="5" id="KW-1185">Reference proteome</keyword>
<feature type="transmembrane region" description="Helical" evidence="2">
    <location>
        <begin position="209"/>
        <end position="230"/>
    </location>
</feature>
<comment type="caution">
    <text evidence="4">The sequence shown here is derived from an EMBL/GenBank/DDBJ whole genome shotgun (WGS) entry which is preliminary data.</text>
</comment>
<dbReference type="GO" id="GO:0000506">
    <property type="term" value="C:glycosylphosphatidylinositol-N-acetylglucosaminyltransferase (GPI-GnT) complex"/>
    <property type="evidence" value="ECO:0007669"/>
    <property type="project" value="TreeGrafter"/>
</dbReference>
<dbReference type="VEuPathDB" id="VectorBase:LDEU011735"/>
<dbReference type="PANTHER" id="PTHR45871:SF1">
    <property type="entry name" value="PHOSPHATIDYLINOSITOL N-ACETYLGLUCOSAMINYLTRANSFERASE SUBUNIT A"/>
    <property type="match status" value="1"/>
</dbReference>
<proteinExistence type="predicted"/>
<dbReference type="Gene3D" id="3.40.50.2000">
    <property type="entry name" value="Glycogen Phosphorylase B"/>
    <property type="match status" value="1"/>
</dbReference>
<dbReference type="OrthoDB" id="734129at2759"/>
<keyword evidence="1" id="KW-0808">Transferase</keyword>
<dbReference type="InterPro" id="IPR001296">
    <property type="entry name" value="Glyco_trans_1"/>
</dbReference>
<dbReference type="SUPFAM" id="SSF53756">
    <property type="entry name" value="UDP-Glycosyltransferase/glycogen phosphorylase"/>
    <property type="match status" value="1"/>
</dbReference>
<feature type="domain" description="Glycosyl transferase family 1" evidence="3">
    <location>
        <begin position="8"/>
        <end position="156"/>
    </location>
</feature>
<evidence type="ECO:0000256" key="1">
    <source>
        <dbReference type="ARBA" id="ARBA00022676"/>
    </source>
</evidence>
<keyword evidence="1" id="KW-0328">Glycosyltransferase</keyword>
<evidence type="ECO:0000259" key="3">
    <source>
        <dbReference type="Pfam" id="PF00534"/>
    </source>
</evidence>
<feature type="non-terminal residue" evidence="4">
    <location>
        <position position="1"/>
    </location>
</feature>
<gene>
    <name evidence="4" type="ORF">B4U80_09347</name>
</gene>
<dbReference type="GO" id="GO:0017176">
    <property type="term" value="F:phosphatidylinositol N-acetylglucosaminyltransferase activity"/>
    <property type="evidence" value="ECO:0007669"/>
    <property type="project" value="TreeGrafter"/>
</dbReference>
<evidence type="ECO:0000313" key="5">
    <source>
        <dbReference type="Proteomes" id="UP000288716"/>
    </source>
</evidence>
<keyword evidence="2" id="KW-0812">Transmembrane</keyword>
<reference evidence="4 5" key="1">
    <citation type="journal article" date="2018" name="Gigascience">
        <title>Genomes of trombidid mites reveal novel predicted allergens and laterally-transferred genes associated with secondary metabolism.</title>
        <authorList>
            <person name="Dong X."/>
            <person name="Chaisiri K."/>
            <person name="Xia D."/>
            <person name="Armstrong S.D."/>
            <person name="Fang Y."/>
            <person name="Donnelly M.J."/>
            <person name="Kadowaki T."/>
            <person name="McGarry J.W."/>
            <person name="Darby A.C."/>
            <person name="Makepeace B.L."/>
        </authorList>
    </citation>
    <scope>NUCLEOTIDE SEQUENCE [LARGE SCALE GENOMIC DNA]</scope>
    <source>
        <strain evidence="4">UoL-UT</strain>
    </source>
</reference>
<dbReference type="GO" id="GO:0006506">
    <property type="term" value="P:GPI anchor biosynthetic process"/>
    <property type="evidence" value="ECO:0007669"/>
    <property type="project" value="TreeGrafter"/>
</dbReference>
<name>A0A443RYN9_9ACAR</name>
<dbReference type="PANTHER" id="PTHR45871">
    <property type="entry name" value="N-ACETYLGLUCOSAMINYL-PHOSPHATIDYLINOSITOL BIOSYNTHETIC PROTEIN"/>
    <property type="match status" value="1"/>
</dbReference>
<dbReference type="EMBL" id="NCKV01018434">
    <property type="protein sequence ID" value="RWS20305.1"/>
    <property type="molecule type" value="Genomic_DNA"/>
</dbReference>
<protein>
    <submittedName>
        <fullName evidence="4">N-acetylglucosaminyl-phosphatidylinositol biosynthetic protein-like protein</fullName>
    </submittedName>
</protein>
<evidence type="ECO:0000313" key="4">
    <source>
        <dbReference type="EMBL" id="RWS20305.1"/>
    </source>
</evidence>
<dbReference type="AlphaFoldDB" id="A0A443RYN9"/>
<keyword evidence="2" id="KW-1133">Transmembrane helix</keyword>
<accession>A0A443RYN9</accession>
<dbReference type="Pfam" id="PF00534">
    <property type="entry name" value="Glycos_transf_1"/>
    <property type="match status" value="1"/>
</dbReference>
<organism evidence="4 5">
    <name type="scientific">Leptotrombidium deliense</name>
    <dbReference type="NCBI Taxonomy" id="299467"/>
    <lineage>
        <taxon>Eukaryota</taxon>
        <taxon>Metazoa</taxon>
        <taxon>Ecdysozoa</taxon>
        <taxon>Arthropoda</taxon>
        <taxon>Chelicerata</taxon>
        <taxon>Arachnida</taxon>
        <taxon>Acari</taxon>
        <taxon>Acariformes</taxon>
        <taxon>Trombidiformes</taxon>
        <taxon>Prostigmata</taxon>
        <taxon>Anystina</taxon>
        <taxon>Parasitengona</taxon>
        <taxon>Trombiculoidea</taxon>
        <taxon>Trombiculidae</taxon>
        <taxon>Leptotrombidium</taxon>
    </lineage>
</organism>
<dbReference type="STRING" id="299467.A0A443RYN9"/>
<dbReference type="Proteomes" id="UP000288716">
    <property type="component" value="Unassembled WGS sequence"/>
</dbReference>